<name>A0ABR9SDF3_9BURK</name>
<keyword evidence="3" id="KW-1185">Reference proteome</keyword>
<organism evidence="2 3">
    <name type="scientific">Ramlibacter aquaticus</name>
    <dbReference type="NCBI Taxonomy" id="2780094"/>
    <lineage>
        <taxon>Bacteria</taxon>
        <taxon>Pseudomonadati</taxon>
        <taxon>Pseudomonadota</taxon>
        <taxon>Betaproteobacteria</taxon>
        <taxon>Burkholderiales</taxon>
        <taxon>Comamonadaceae</taxon>
        <taxon>Ramlibacter</taxon>
    </lineage>
</organism>
<protein>
    <recommendedName>
        <fullName evidence="4">Aspartate carbamoyltransferase</fullName>
    </recommendedName>
</protein>
<feature type="chain" id="PRO_5045911992" description="Aspartate carbamoyltransferase" evidence="1">
    <location>
        <begin position="29"/>
        <end position="164"/>
    </location>
</feature>
<evidence type="ECO:0000313" key="2">
    <source>
        <dbReference type="EMBL" id="MBE7940321.1"/>
    </source>
</evidence>
<keyword evidence="1" id="KW-0732">Signal</keyword>
<sequence length="164" mass="17992">MSLHRPLRVARLSLAALLLTAGLGTALAQTMQEHVHGHGHEVMPFDLSRTLHVFRMTDDGGVQQVITRGDAPQPDQVHMIQHHLQMEAAAFQQGNFSDPAHLHSADMPGLRELQAGAAKLQVRYSALPNGAQIELRSDERPLVTAIHRWFGAQLSEHGADARAE</sequence>
<proteinExistence type="predicted"/>
<accession>A0ABR9SDF3</accession>
<feature type="signal peptide" evidence="1">
    <location>
        <begin position="1"/>
        <end position="28"/>
    </location>
</feature>
<dbReference type="Proteomes" id="UP000715965">
    <property type="component" value="Unassembled WGS sequence"/>
</dbReference>
<evidence type="ECO:0000256" key="1">
    <source>
        <dbReference type="SAM" id="SignalP"/>
    </source>
</evidence>
<reference evidence="2 3" key="1">
    <citation type="submission" date="2020-10" db="EMBL/GenBank/DDBJ databases">
        <title>Draft genome of Ramlibacter aquaticus LMG 30558.</title>
        <authorList>
            <person name="Props R."/>
        </authorList>
    </citation>
    <scope>NUCLEOTIDE SEQUENCE [LARGE SCALE GENOMIC DNA]</scope>
    <source>
        <strain evidence="2 3">LMG 30558</strain>
    </source>
</reference>
<dbReference type="EMBL" id="JADDOJ010000020">
    <property type="protein sequence ID" value="MBE7940321.1"/>
    <property type="molecule type" value="Genomic_DNA"/>
</dbReference>
<evidence type="ECO:0008006" key="4">
    <source>
        <dbReference type="Google" id="ProtNLM"/>
    </source>
</evidence>
<evidence type="ECO:0000313" key="3">
    <source>
        <dbReference type="Proteomes" id="UP000715965"/>
    </source>
</evidence>
<dbReference type="RefSeq" id="WP_193779865.1">
    <property type="nucleotide sequence ID" value="NZ_JADDOJ010000020.1"/>
</dbReference>
<gene>
    <name evidence="2" type="ORF">IM725_07035</name>
</gene>
<comment type="caution">
    <text evidence="2">The sequence shown here is derived from an EMBL/GenBank/DDBJ whole genome shotgun (WGS) entry which is preliminary data.</text>
</comment>